<gene>
    <name evidence="2" type="ORF">WOSG25_130100</name>
</gene>
<reference evidence="3" key="1">
    <citation type="journal article" date="2014" name="Genome Announc.">
        <title>Draft genome sequence of Weissella oryzae SG25T, isolated from fermented rice grains.</title>
        <authorList>
            <person name="Tanizawa Y."/>
            <person name="Fujisawa T."/>
            <person name="Mochizuki T."/>
            <person name="Kaminuma E."/>
            <person name="Suzuki Y."/>
            <person name="Nakamura Y."/>
            <person name="Tohno M."/>
        </authorList>
    </citation>
    <scope>NUCLEOTIDE SEQUENCE [LARGE SCALE GENOMIC DNA]</scope>
    <source>
        <strain evidence="3">DSM 25784 / JCM 18191 / LMG 30913 / SG25</strain>
    </source>
</reference>
<dbReference type="EMBL" id="DF820496">
    <property type="protein sequence ID" value="GAK31658.1"/>
    <property type="molecule type" value="Genomic_DNA"/>
</dbReference>
<evidence type="ECO:0000313" key="3">
    <source>
        <dbReference type="Proteomes" id="UP000030643"/>
    </source>
</evidence>
<dbReference type="InterPro" id="IPR048394">
    <property type="entry name" value="FakA-like_M"/>
</dbReference>
<proteinExistence type="predicted"/>
<feature type="domain" description="Fatty acid kinase subunit A-like middle" evidence="1">
    <location>
        <begin position="13"/>
        <end position="89"/>
    </location>
</feature>
<accession>A0A069CWQ5</accession>
<dbReference type="AlphaFoldDB" id="A0A069CWQ5"/>
<evidence type="ECO:0000259" key="1">
    <source>
        <dbReference type="Pfam" id="PF21645"/>
    </source>
</evidence>
<evidence type="ECO:0000313" key="2">
    <source>
        <dbReference type="EMBL" id="GAK31658.1"/>
    </source>
</evidence>
<dbReference type="eggNOG" id="COG1461">
    <property type="taxonomic scope" value="Bacteria"/>
</dbReference>
<name>A0A069CWQ5_WEIOS</name>
<dbReference type="Proteomes" id="UP000030643">
    <property type="component" value="Unassembled WGS sequence"/>
</dbReference>
<protein>
    <recommendedName>
        <fullName evidence="1">Fatty acid kinase subunit A-like middle domain-containing protein</fullName>
    </recommendedName>
</protein>
<dbReference type="Pfam" id="PF21645">
    <property type="entry name" value="FakA-like_M"/>
    <property type="match status" value="1"/>
</dbReference>
<keyword evidence="3" id="KW-1185">Reference proteome</keyword>
<organism evidence="2 3">
    <name type="scientific">Weissella oryzae (strain DSM 25784 / JCM 18191 / LMG 30913 / SG25)</name>
    <dbReference type="NCBI Taxonomy" id="1329250"/>
    <lineage>
        <taxon>Bacteria</taxon>
        <taxon>Bacillati</taxon>
        <taxon>Bacillota</taxon>
        <taxon>Bacilli</taxon>
        <taxon>Lactobacillales</taxon>
        <taxon>Lactobacillaceae</taxon>
        <taxon>Weissella</taxon>
    </lineage>
</organism>
<sequence>MLTGINGGNVMEEYTFDTQALLEGAKLDEETLRNMILQGFEGNSLIVGGDAELMKVHFHTNQPGKVIDYLLTVGDVFDVVIENMDRQARGEKG</sequence>
<dbReference type="STRING" id="1329250.WOSG25_130100"/>